<reference evidence="1 2" key="1">
    <citation type="submission" date="2016-10" db="EMBL/GenBank/DDBJ databases">
        <title>Genome sequence of the basidiomycete white-rot fungus Trametes pubescens.</title>
        <authorList>
            <person name="Makela M.R."/>
            <person name="Granchi Z."/>
            <person name="Peng M."/>
            <person name="De Vries R.P."/>
            <person name="Grigoriev I."/>
            <person name="Riley R."/>
            <person name="Hilden K."/>
        </authorList>
    </citation>
    <scope>NUCLEOTIDE SEQUENCE [LARGE SCALE GENOMIC DNA]</scope>
    <source>
        <strain evidence="1 2">FBCC735</strain>
    </source>
</reference>
<dbReference type="OrthoDB" id="2755980at2759"/>
<keyword evidence="2" id="KW-1185">Reference proteome</keyword>
<accession>A0A1M2VQ99</accession>
<name>A0A1M2VQ99_TRAPU</name>
<evidence type="ECO:0000313" key="1">
    <source>
        <dbReference type="EMBL" id="OJT09682.1"/>
    </source>
</evidence>
<proteinExistence type="predicted"/>
<protein>
    <submittedName>
        <fullName evidence="1">Uncharacterized protein</fullName>
    </submittedName>
</protein>
<dbReference type="EMBL" id="MNAD01000885">
    <property type="protein sequence ID" value="OJT09682.1"/>
    <property type="molecule type" value="Genomic_DNA"/>
</dbReference>
<evidence type="ECO:0000313" key="2">
    <source>
        <dbReference type="Proteomes" id="UP000184267"/>
    </source>
</evidence>
<comment type="caution">
    <text evidence="1">The sequence shown here is derived from an EMBL/GenBank/DDBJ whole genome shotgun (WGS) entry which is preliminary data.</text>
</comment>
<organism evidence="1 2">
    <name type="scientific">Trametes pubescens</name>
    <name type="common">White-rot fungus</name>
    <dbReference type="NCBI Taxonomy" id="154538"/>
    <lineage>
        <taxon>Eukaryota</taxon>
        <taxon>Fungi</taxon>
        <taxon>Dikarya</taxon>
        <taxon>Basidiomycota</taxon>
        <taxon>Agaricomycotina</taxon>
        <taxon>Agaricomycetes</taxon>
        <taxon>Polyporales</taxon>
        <taxon>Polyporaceae</taxon>
        <taxon>Trametes</taxon>
    </lineage>
</organism>
<gene>
    <name evidence="1" type="ORF">TRAPUB_13835</name>
</gene>
<dbReference type="AlphaFoldDB" id="A0A1M2VQ99"/>
<dbReference type="Proteomes" id="UP000184267">
    <property type="component" value="Unassembled WGS sequence"/>
</dbReference>
<sequence>MSTISLEEALSHLQRREDAVREDVVVFDKDIAKLQDAYSLAAETQQWAHVFATRLARVNKDYRQKVKYDLQSAGHNLKHLYAEGGDGDGPHRSISMQLLVSMIMKALDSNRRMNALLDECTTIQDRLASDGRLALADRVFMRKSLPDLVLCSEQLALQGEQVKDMFKMMKPALYVVAYERDSKHCQQMLSARKLTRDKIEQEARPPFGVLSALSKECSTIVEQSVKFAIEDGVAWCSLPTEQVPLEELERELVKYDALRDRIRSQKVSHNVALVLLRELEASALATPPTLAGTNGQEVPIGLFSKAFEGYERIRASCIEMLQLSEPIVETLEHYVGLLRGNELLGRAFSA</sequence>